<evidence type="ECO:0000256" key="5">
    <source>
        <dbReference type="ARBA" id="ARBA00022927"/>
    </source>
</evidence>
<evidence type="ECO:0000256" key="1">
    <source>
        <dbReference type="ARBA" id="ARBA00004496"/>
    </source>
</evidence>
<dbReference type="Gene3D" id="1.25.10.10">
    <property type="entry name" value="Leucine-rich Repeat Variant"/>
    <property type="match status" value="1"/>
</dbReference>
<proteinExistence type="predicted"/>
<dbReference type="InterPro" id="IPR011989">
    <property type="entry name" value="ARM-like"/>
</dbReference>
<dbReference type="EMBL" id="JABSTU010000001">
    <property type="protein sequence ID" value="KAH8041073.1"/>
    <property type="molecule type" value="Genomic_DNA"/>
</dbReference>
<dbReference type="GO" id="GO:0005737">
    <property type="term" value="C:cytoplasm"/>
    <property type="evidence" value="ECO:0007669"/>
    <property type="project" value="UniProtKB-SubCell"/>
</dbReference>
<evidence type="ECO:0000256" key="6">
    <source>
        <dbReference type="SAM" id="MobiDB-lite"/>
    </source>
</evidence>
<evidence type="ECO:0000256" key="3">
    <source>
        <dbReference type="ARBA" id="ARBA00022490"/>
    </source>
</evidence>
<sequence length="160" mass="17240">MQNCRTQRIPSEGGAERGGAVSTVAPGHRAPTSGRAAGLAEVPRRPPVPLVQSEGAMGSETNEAAEPGGMEEHDDEDDWNPCKAAGVCLMLMASCCEDDMISHSLPFVREHIKHPDWRYRDAAVMTFETVEEIIAVVRNEDQPSSNECDDNIASAVVPPD</sequence>
<feature type="region of interest" description="Disordered" evidence="6">
    <location>
        <begin position="141"/>
        <end position="160"/>
    </location>
</feature>
<keyword evidence="2" id="KW-0813">Transport</keyword>
<dbReference type="InterPro" id="IPR016024">
    <property type="entry name" value="ARM-type_fold"/>
</dbReference>
<name>A0A9J6F3F5_RHIMP</name>
<reference evidence="7" key="1">
    <citation type="journal article" date="2020" name="Cell">
        <title>Large-Scale Comparative Analyses of Tick Genomes Elucidate Their Genetic Diversity and Vector Capacities.</title>
        <authorList>
            <consortium name="Tick Genome and Microbiome Consortium (TIGMIC)"/>
            <person name="Jia N."/>
            <person name="Wang J."/>
            <person name="Shi W."/>
            <person name="Du L."/>
            <person name="Sun Y."/>
            <person name="Zhan W."/>
            <person name="Jiang J.F."/>
            <person name="Wang Q."/>
            <person name="Zhang B."/>
            <person name="Ji P."/>
            <person name="Bell-Sakyi L."/>
            <person name="Cui X.M."/>
            <person name="Yuan T.T."/>
            <person name="Jiang B.G."/>
            <person name="Yang W.F."/>
            <person name="Lam T.T."/>
            <person name="Chang Q.C."/>
            <person name="Ding S.J."/>
            <person name="Wang X.J."/>
            <person name="Zhu J.G."/>
            <person name="Ruan X.D."/>
            <person name="Zhao L."/>
            <person name="Wei J.T."/>
            <person name="Ye R.Z."/>
            <person name="Que T.C."/>
            <person name="Du C.H."/>
            <person name="Zhou Y.H."/>
            <person name="Cheng J.X."/>
            <person name="Dai P.F."/>
            <person name="Guo W.B."/>
            <person name="Han X.H."/>
            <person name="Huang E.J."/>
            <person name="Li L.F."/>
            <person name="Wei W."/>
            <person name="Gao Y.C."/>
            <person name="Liu J.Z."/>
            <person name="Shao H.Z."/>
            <person name="Wang X."/>
            <person name="Wang C.C."/>
            <person name="Yang T.C."/>
            <person name="Huo Q.B."/>
            <person name="Li W."/>
            <person name="Chen H.Y."/>
            <person name="Chen S.E."/>
            <person name="Zhou L.G."/>
            <person name="Ni X.B."/>
            <person name="Tian J.H."/>
            <person name="Sheng Y."/>
            <person name="Liu T."/>
            <person name="Pan Y.S."/>
            <person name="Xia L.Y."/>
            <person name="Li J."/>
            <person name="Zhao F."/>
            <person name="Cao W.C."/>
        </authorList>
    </citation>
    <scope>NUCLEOTIDE SEQUENCE</scope>
    <source>
        <strain evidence="7">Rmic-2018</strain>
    </source>
</reference>
<accession>A0A9J6F3F5</accession>
<evidence type="ECO:0000256" key="2">
    <source>
        <dbReference type="ARBA" id="ARBA00022448"/>
    </source>
</evidence>
<dbReference type="SUPFAM" id="SSF48371">
    <property type="entry name" value="ARM repeat"/>
    <property type="match status" value="1"/>
</dbReference>
<reference evidence="7" key="2">
    <citation type="submission" date="2021-09" db="EMBL/GenBank/DDBJ databases">
        <authorList>
            <person name="Jia N."/>
            <person name="Wang J."/>
            <person name="Shi W."/>
            <person name="Du L."/>
            <person name="Sun Y."/>
            <person name="Zhan W."/>
            <person name="Jiang J."/>
            <person name="Wang Q."/>
            <person name="Zhang B."/>
            <person name="Ji P."/>
            <person name="Sakyi L.B."/>
            <person name="Cui X."/>
            <person name="Yuan T."/>
            <person name="Jiang B."/>
            <person name="Yang W."/>
            <person name="Lam T.T.-Y."/>
            <person name="Chang Q."/>
            <person name="Ding S."/>
            <person name="Wang X."/>
            <person name="Zhu J."/>
            <person name="Ruan X."/>
            <person name="Zhao L."/>
            <person name="Wei J."/>
            <person name="Que T."/>
            <person name="Du C."/>
            <person name="Cheng J."/>
            <person name="Dai P."/>
            <person name="Han X."/>
            <person name="Huang E."/>
            <person name="Gao Y."/>
            <person name="Liu J."/>
            <person name="Shao H."/>
            <person name="Ye R."/>
            <person name="Li L."/>
            <person name="Wei W."/>
            <person name="Wang X."/>
            <person name="Wang C."/>
            <person name="Huo Q."/>
            <person name="Li W."/>
            <person name="Guo W."/>
            <person name="Chen H."/>
            <person name="Chen S."/>
            <person name="Zhou L."/>
            <person name="Zhou L."/>
            <person name="Ni X."/>
            <person name="Tian J."/>
            <person name="Zhou Y."/>
            <person name="Sheng Y."/>
            <person name="Liu T."/>
            <person name="Pan Y."/>
            <person name="Xia L."/>
            <person name="Li J."/>
            <person name="Zhao F."/>
            <person name="Cao W."/>
        </authorList>
    </citation>
    <scope>NUCLEOTIDE SEQUENCE</scope>
    <source>
        <strain evidence="7">Rmic-2018</strain>
        <tissue evidence="7">Larvae</tissue>
    </source>
</reference>
<dbReference type="Proteomes" id="UP000821866">
    <property type="component" value="Chromosome 1"/>
</dbReference>
<comment type="subcellular location">
    <subcellularLocation>
        <location evidence="1">Cytoplasm</location>
    </subcellularLocation>
</comment>
<dbReference type="GO" id="GO:0006606">
    <property type="term" value="P:protein import into nucleus"/>
    <property type="evidence" value="ECO:0007669"/>
    <property type="project" value="InterPro"/>
</dbReference>
<organism evidence="7 8">
    <name type="scientific">Rhipicephalus microplus</name>
    <name type="common">Cattle tick</name>
    <name type="synonym">Boophilus microplus</name>
    <dbReference type="NCBI Taxonomy" id="6941"/>
    <lineage>
        <taxon>Eukaryota</taxon>
        <taxon>Metazoa</taxon>
        <taxon>Ecdysozoa</taxon>
        <taxon>Arthropoda</taxon>
        <taxon>Chelicerata</taxon>
        <taxon>Arachnida</taxon>
        <taxon>Acari</taxon>
        <taxon>Parasitiformes</taxon>
        <taxon>Ixodida</taxon>
        <taxon>Ixodoidea</taxon>
        <taxon>Ixodidae</taxon>
        <taxon>Rhipicephalinae</taxon>
        <taxon>Rhipicephalus</taxon>
        <taxon>Boophilus</taxon>
    </lineage>
</organism>
<comment type="caution">
    <text evidence="7">The sequence shown here is derived from an EMBL/GenBank/DDBJ whole genome shotgun (WGS) entry which is preliminary data.</text>
</comment>
<keyword evidence="3" id="KW-0963">Cytoplasm</keyword>
<dbReference type="AlphaFoldDB" id="A0A9J6F3F5"/>
<evidence type="ECO:0000313" key="8">
    <source>
        <dbReference type="Proteomes" id="UP000821866"/>
    </source>
</evidence>
<feature type="region of interest" description="Disordered" evidence="6">
    <location>
        <begin position="1"/>
        <end position="79"/>
    </location>
</feature>
<evidence type="ECO:0000256" key="4">
    <source>
        <dbReference type="ARBA" id="ARBA00022737"/>
    </source>
</evidence>
<evidence type="ECO:0000313" key="7">
    <source>
        <dbReference type="EMBL" id="KAH8041073.1"/>
    </source>
</evidence>
<gene>
    <name evidence="7" type="ORF">HPB51_013733</name>
</gene>
<keyword evidence="8" id="KW-1185">Reference proteome</keyword>
<protein>
    <submittedName>
        <fullName evidence="7">Uncharacterized protein</fullName>
    </submittedName>
</protein>
<dbReference type="VEuPathDB" id="VectorBase:LOC119159524"/>
<keyword evidence="4" id="KW-0677">Repeat</keyword>
<dbReference type="InterPro" id="IPR040122">
    <property type="entry name" value="Importin_beta"/>
</dbReference>
<dbReference type="PANTHER" id="PTHR10527">
    <property type="entry name" value="IMPORTIN BETA"/>
    <property type="match status" value="1"/>
</dbReference>
<keyword evidence="5" id="KW-0653">Protein transport</keyword>